<feature type="transmembrane region" description="Helical" evidence="6">
    <location>
        <begin position="114"/>
        <end position="132"/>
    </location>
</feature>
<feature type="transmembrane region" description="Helical" evidence="6">
    <location>
        <begin position="393"/>
        <end position="411"/>
    </location>
</feature>
<dbReference type="GO" id="GO:0140359">
    <property type="term" value="F:ABC-type transporter activity"/>
    <property type="evidence" value="ECO:0007669"/>
    <property type="project" value="InterPro"/>
</dbReference>
<evidence type="ECO:0000256" key="1">
    <source>
        <dbReference type="ARBA" id="ARBA00004141"/>
    </source>
</evidence>
<feature type="transmembrane region" description="Helical" evidence="6">
    <location>
        <begin position="86"/>
        <end position="108"/>
    </location>
</feature>
<feature type="domain" description="ABC transporter family G" evidence="7">
    <location>
        <begin position="118"/>
        <end position="235"/>
    </location>
</feature>
<dbReference type="InterPro" id="IPR050352">
    <property type="entry name" value="ABCG_transporters"/>
</dbReference>
<dbReference type="PANTHER" id="PTHR48041:SF91">
    <property type="entry name" value="ABC TRANSPORTER G FAMILY MEMBER 28"/>
    <property type="match status" value="1"/>
</dbReference>
<dbReference type="PANTHER" id="PTHR48041">
    <property type="entry name" value="ABC TRANSPORTER G FAMILY MEMBER 28"/>
    <property type="match status" value="1"/>
</dbReference>
<sequence length="414" mass="45428">MSLDSARKLVEVGQMQVAEQHLADTDVFGRYLAELWVHQAGDYGASEEDTYAPLPSLAPRGCNWGEAMMAQLRRVALQMFRTKKNFALLGCMMATGVFAVVLGLPVNGFLPNTFLQPAFAVFFMMLTHGVMAQRTFGGHERVIAWREAGAGANMIMYFAGRDLASLVDILVGAAFFTMIYWPAGTLLCSFHAIFWVSFAFLYASGGLAFLWSILCSPSNAQLLFVVNAFLCFLLSGFQPAFIQVLQGTGFLMSVSPIRWAMGFLVGDHLYRTGAGSTGGTGVQFNNPYVNFFNNASLSNWGAPVAWMNQNEWSCRHPRMATTPVGHRWVGDPATDRPPISISCSNVQLYLIGIYFRLLSVVALVATSKIRANGGGAVISGPGRSTSARRMQNVLFFAFLLALSYFMWALLLHSF</sequence>
<evidence type="ECO:0000313" key="8">
    <source>
        <dbReference type="EMBL" id="CAD9647007.1"/>
    </source>
</evidence>
<dbReference type="InterPro" id="IPR043926">
    <property type="entry name" value="ABCG_dom"/>
</dbReference>
<organism evidence="8">
    <name type="scientific">Zooxanthella nutricula</name>
    <dbReference type="NCBI Taxonomy" id="1333877"/>
    <lineage>
        <taxon>Eukaryota</taxon>
        <taxon>Sar</taxon>
        <taxon>Alveolata</taxon>
        <taxon>Dinophyceae</taxon>
        <taxon>Peridiniales</taxon>
        <taxon>Peridiniales incertae sedis</taxon>
        <taxon>Zooxanthella</taxon>
    </lineage>
</organism>
<evidence type="ECO:0000256" key="4">
    <source>
        <dbReference type="ARBA" id="ARBA00022989"/>
    </source>
</evidence>
<gene>
    <name evidence="8" type="ORF">BRAN1462_LOCUS64829</name>
</gene>
<proteinExistence type="predicted"/>
<accession>A0A7S2VSS7</accession>
<comment type="subcellular location">
    <subcellularLocation>
        <location evidence="1">Membrane</location>
        <topology evidence="1">Multi-pass membrane protein</topology>
    </subcellularLocation>
</comment>
<feature type="transmembrane region" description="Helical" evidence="6">
    <location>
        <begin position="163"/>
        <end position="181"/>
    </location>
</feature>
<evidence type="ECO:0000256" key="2">
    <source>
        <dbReference type="ARBA" id="ARBA00022448"/>
    </source>
</evidence>
<evidence type="ECO:0000259" key="7">
    <source>
        <dbReference type="Pfam" id="PF19055"/>
    </source>
</evidence>
<evidence type="ECO:0000256" key="5">
    <source>
        <dbReference type="ARBA" id="ARBA00023136"/>
    </source>
</evidence>
<protein>
    <recommendedName>
        <fullName evidence="7">ABC transporter family G domain-containing protein</fullName>
    </recommendedName>
</protein>
<dbReference type="GO" id="GO:0016020">
    <property type="term" value="C:membrane"/>
    <property type="evidence" value="ECO:0007669"/>
    <property type="project" value="UniProtKB-SubCell"/>
</dbReference>
<dbReference type="EMBL" id="HBGW01102575">
    <property type="protein sequence ID" value="CAD9647007.1"/>
    <property type="molecule type" value="Transcribed_RNA"/>
</dbReference>
<evidence type="ECO:0000256" key="6">
    <source>
        <dbReference type="SAM" id="Phobius"/>
    </source>
</evidence>
<keyword evidence="5 6" id="KW-0472">Membrane</keyword>
<keyword evidence="3 6" id="KW-0812">Transmembrane</keyword>
<feature type="transmembrane region" description="Helical" evidence="6">
    <location>
        <begin position="222"/>
        <end position="242"/>
    </location>
</feature>
<name>A0A7S2VSS7_9DINO</name>
<feature type="transmembrane region" description="Helical" evidence="6">
    <location>
        <begin position="346"/>
        <end position="365"/>
    </location>
</feature>
<dbReference type="Pfam" id="PF19055">
    <property type="entry name" value="ABC2_membrane_7"/>
    <property type="match status" value="1"/>
</dbReference>
<reference evidence="8" key="1">
    <citation type="submission" date="2021-01" db="EMBL/GenBank/DDBJ databases">
        <authorList>
            <person name="Corre E."/>
            <person name="Pelletier E."/>
            <person name="Niang G."/>
            <person name="Scheremetjew M."/>
            <person name="Finn R."/>
            <person name="Kale V."/>
            <person name="Holt S."/>
            <person name="Cochrane G."/>
            <person name="Meng A."/>
            <person name="Brown T."/>
            <person name="Cohen L."/>
        </authorList>
    </citation>
    <scope>NUCLEOTIDE SEQUENCE</scope>
    <source>
        <strain evidence="8">RCC3387</strain>
    </source>
</reference>
<dbReference type="AlphaFoldDB" id="A0A7S2VSS7"/>
<keyword evidence="4 6" id="KW-1133">Transmembrane helix</keyword>
<evidence type="ECO:0000256" key="3">
    <source>
        <dbReference type="ARBA" id="ARBA00022692"/>
    </source>
</evidence>
<feature type="transmembrane region" description="Helical" evidence="6">
    <location>
        <begin position="193"/>
        <end position="215"/>
    </location>
</feature>
<keyword evidence="2" id="KW-0813">Transport</keyword>